<feature type="domain" description="Thiamine pyrophosphate enzyme TPP-binding" evidence="1">
    <location>
        <begin position="1"/>
        <end position="73"/>
    </location>
</feature>
<protein>
    <recommendedName>
        <fullName evidence="1">Thiamine pyrophosphate enzyme TPP-binding domain-containing protein</fullName>
    </recommendedName>
</protein>
<dbReference type="EMBL" id="UINC01205473">
    <property type="protein sequence ID" value="SVE26667.1"/>
    <property type="molecule type" value="Genomic_DNA"/>
</dbReference>
<feature type="non-terminal residue" evidence="2">
    <location>
        <position position="1"/>
    </location>
</feature>
<dbReference type="Gene3D" id="3.40.50.970">
    <property type="match status" value="1"/>
</dbReference>
<reference evidence="2" key="1">
    <citation type="submission" date="2018-05" db="EMBL/GenBank/DDBJ databases">
        <authorList>
            <person name="Lanie J.A."/>
            <person name="Ng W.-L."/>
            <person name="Kazmierczak K.M."/>
            <person name="Andrzejewski T.M."/>
            <person name="Davidsen T.M."/>
            <person name="Wayne K.J."/>
            <person name="Tettelin H."/>
            <person name="Glass J.I."/>
            <person name="Rusch D."/>
            <person name="Podicherti R."/>
            <person name="Tsui H.-C.T."/>
            <person name="Winkler M.E."/>
        </authorList>
    </citation>
    <scope>NUCLEOTIDE SEQUENCE</scope>
</reference>
<dbReference type="InterPro" id="IPR029061">
    <property type="entry name" value="THDP-binding"/>
</dbReference>
<accession>A0A383C2K7</accession>
<gene>
    <name evidence="2" type="ORF">METZ01_LOCUS479521</name>
</gene>
<dbReference type="SUPFAM" id="SSF52518">
    <property type="entry name" value="Thiamin diphosphate-binding fold (THDP-binding)"/>
    <property type="match status" value="1"/>
</dbReference>
<evidence type="ECO:0000259" key="1">
    <source>
        <dbReference type="Pfam" id="PF02775"/>
    </source>
</evidence>
<dbReference type="GO" id="GO:0003824">
    <property type="term" value="F:catalytic activity"/>
    <property type="evidence" value="ECO:0007669"/>
    <property type="project" value="InterPro"/>
</dbReference>
<proteinExistence type="predicted"/>
<dbReference type="AlphaFoldDB" id="A0A383C2K7"/>
<dbReference type="InterPro" id="IPR011766">
    <property type="entry name" value="TPP_enzyme_TPP-bd"/>
</dbReference>
<name>A0A383C2K7_9ZZZZ</name>
<evidence type="ECO:0000313" key="2">
    <source>
        <dbReference type="EMBL" id="SVE26667.1"/>
    </source>
</evidence>
<dbReference type="GO" id="GO:0030976">
    <property type="term" value="F:thiamine pyrophosphate binding"/>
    <property type="evidence" value="ECO:0007669"/>
    <property type="project" value="InterPro"/>
</dbReference>
<organism evidence="2">
    <name type="scientific">marine metagenome</name>
    <dbReference type="NCBI Taxonomy" id="408172"/>
    <lineage>
        <taxon>unclassified sequences</taxon>
        <taxon>metagenomes</taxon>
        <taxon>ecological metagenomes</taxon>
    </lineage>
</organism>
<dbReference type="Pfam" id="PF02775">
    <property type="entry name" value="TPP_enzyme_C"/>
    <property type="match status" value="1"/>
</dbReference>
<sequence>IYNNGGYLTIKQTQQLGFNGRLMGSNEDSGISFPDLIKVAEAHSIPAIRLDSHENLKENVQKFLNEEGMGVCELMLDHEQDQCPKAINRRKPDGTTEPTVFEDMYPFLDKEEVEANMLSPISWE</sequence>